<dbReference type="InterPro" id="IPR039329">
    <property type="entry name" value="SIAE"/>
</dbReference>
<comment type="caution">
    <text evidence="4">The sequence shown here is derived from an EMBL/GenBank/DDBJ whole genome shotgun (WGS) entry which is preliminary data.</text>
</comment>
<name>A0A928V092_9GAMM</name>
<dbReference type="InterPro" id="IPR008979">
    <property type="entry name" value="Galactose-bd-like_sf"/>
</dbReference>
<dbReference type="GO" id="GO:0001681">
    <property type="term" value="F:sialate O-acetylesterase activity"/>
    <property type="evidence" value="ECO:0007669"/>
    <property type="project" value="InterPro"/>
</dbReference>
<dbReference type="EMBL" id="PRDL01000001">
    <property type="protein sequence ID" value="MBE8715927.1"/>
    <property type="molecule type" value="Genomic_DNA"/>
</dbReference>
<accession>A0A928V092</accession>
<protein>
    <submittedName>
        <fullName evidence="4">9-O-acetylesterase</fullName>
    </submittedName>
</protein>
<dbReference type="Pfam" id="PF03629">
    <property type="entry name" value="SASA"/>
    <property type="match status" value="2"/>
</dbReference>
<dbReference type="AlphaFoldDB" id="A0A928V092"/>
<proteinExistence type="predicted"/>
<dbReference type="Gene3D" id="3.40.50.1110">
    <property type="entry name" value="SGNH hydrolase"/>
    <property type="match status" value="2"/>
</dbReference>
<gene>
    <name evidence="4" type="ORF">C4F51_01830</name>
</gene>
<dbReference type="PANTHER" id="PTHR22901:SF0">
    <property type="entry name" value="SIALATE O-ACETYLESTERASE"/>
    <property type="match status" value="1"/>
</dbReference>
<dbReference type="SUPFAM" id="SSF52266">
    <property type="entry name" value="SGNH hydrolase"/>
    <property type="match status" value="1"/>
</dbReference>
<feature type="domain" description="Sialate O-acetylesterase" evidence="3">
    <location>
        <begin position="119"/>
        <end position="241"/>
    </location>
</feature>
<dbReference type="GO" id="GO:0005975">
    <property type="term" value="P:carbohydrate metabolic process"/>
    <property type="evidence" value="ECO:0007669"/>
    <property type="project" value="TreeGrafter"/>
</dbReference>
<evidence type="ECO:0000256" key="2">
    <source>
        <dbReference type="SAM" id="SignalP"/>
    </source>
</evidence>
<reference evidence="4" key="1">
    <citation type="submission" date="2018-07" db="EMBL/GenBank/DDBJ databases">
        <title>Genome assembly of strain Ka43.</title>
        <authorList>
            <person name="Kukolya J."/>
            <person name="Nagy I."/>
            <person name="Horvath B."/>
            <person name="Toth A."/>
        </authorList>
    </citation>
    <scope>NUCLEOTIDE SEQUENCE</scope>
    <source>
        <strain evidence="4">KB43</strain>
    </source>
</reference>
<evidence type="ECO:0000313" key="5">
    <source>
        <dbReference type="Proteomes" id="UP000652567"/>
    </source>
</evidence>
<dbReference type="PANTHER" id="PTHR22901">
    <property type="entry name" value="SIALATE O-ACETYLESTERASE"/>
    <property type="match status" value="1"/>
</dbReference>
<dbReference type="Proteomes" id="UP000652567">
    <property type="component" value="Unassembled WGS sequence"/>
</dbReference>
<dbReference type="RefSeq" id="WP_193906640.1">
    <property type="nucleotide sequence ID" value="NZ_PRDL01000001.1"/>
</dbReference>
<evidence type="ECO:0000313" key="4">
    <source>
        <dbReference type="EMBL" id="MBE8715927.1"/>
    </source>
</evidence>
<dbReference type="Gene3D" id="2.60.120.260">
    <property type="entry name" value="Galactose-binding domain-like"/>
    <property type="match status" value="1"/>
</dbReference>
<evidence type="ECO:0000256" key="1">
    <source>
        <dbReference type="ARBA" id="ARBA00022801"/>
    </source>
</evidence>
<feature type="signal peptide" evidence="2">
    <location>
        <begin position="1"/>
        <end position="38"/>
    </location>
</feature>
<feature type="chain" id="PRO_5037174592" evidence="2">
    <location>
        <begin position="39"/>
        <end position="680"/>
    </location>
</feature>
<organism evidence="4 5">
    <name type="scientific">Cellvibrio polysaccharolyticus</name>
    <dbReference type="NCBI Taxonomy" id="2082724"/>
    <lineage>
        <taxon>Bacteria</taxon>
        <taxon>Pseudomonadati</taxon>
        <taxon>Pseudomonadota</taxon>
        <taxon>Gammaproteobacteria</taxon>
        <taxon>Cellvibrionales</taxon>
        <taxon>Cellvibrionaceae</taxon>
        <taxon>Cellvibrio</taxon>
    </lineage>
</organism>
<keyword evidence="5" id="KW-1185">Reference proteome</keyword>
<sequence>MPAPSVFLSAISARLRPILRLVPGVSLALLTCSQAALADVRLPQIFADNMVLQRDQPLTIYGWADDGEAVSVRFADQTASTTAKDGRWQVTLKPIAAGGPFTLEVNGVNRELRENILTGDVWIAAGQSNMELPLRRVAPKYPELIENTNLPTIRQFSLPLSFSTEGPQADYSAGSWATAVPQNLPQFSATGFFFARALQQQLDVPIGIVTIAVGGSPAEAWVSEPVLQAYPHYVEQLKPFRDQQHLESVRTQDKANSDRWYATLDAADIGLKQQWFKPETDDKDWSTLSVPGRFHEQNIDFERGSMWLRKTIQLTAAQAAKPATAWLGSIVHGDEVYVNGTSIGQTGYQYPPRIYAVPAGLLKAGDNNITIRLTSYAPNPGFVADKRYELDLGDEALPLDGSWRYRVATTAEPMMPSTTLHYLPSSLYNARVAPLLPMAVKGVIWYQGESNVDRADADGVHHQPDGQCTEPNCVVSTSEYHYLFADLIRDWRKQFNQADLPFLYVQLASYLPAKAEPGESKWAELREAQRAVLSLPHTAMTVAIDVGEWNDIHPLDKQSVGERLALGARKVAYGESRLLASGPTLKSLQRKGDSLLLTFDNTGKGLKVKGKKAQEFAIAGEDGKFVWAEAKVKGNRITLSAKGLKQPSQVRYAWADNPDKANLYNSAGLPASPFQAVVNP</sequence>
<dbReference type="InterPro" id="IPR005181">
    <property type="entry name" value="SASA"/>
</dbReference>
<keyword evidence="2" id="KW-0732">Signal</keyword>
<keyword evidence="1" id="KW-0378">Hydrolase</keyword>
<dbReference type="InterPro" id="IPR036514">
    <property type="entry name" value="SGNH_hydro_sf"/>
</dbReference>
<feature type="domain" description="Sialate O-acetylesterase" evidence="3">
    <location>
        <begin position="439"/>
        <end position="559"/>
    </location>
</feature>
<evidence type="ECO:0000259" key="3">
    <source>
        <dbReference type="Pfam" id="PF03629"/>
    </source>
</evidence>
<dbReference type="SUPFAM" id="SSF49785">
    <property type="entry name" value="Galactose-binding domain-like"/>
    <property type="match status" value="1"/>
</dbReference>